<dbReference type="PANTHER" id="PTHR24264:SF65">
    <property type="entry name" value="SRCR DOMAIN-CONTAINING PROTEIN"/>
    <property type="match status" value="1"/>
</dbReference>
<evidence type="ECO:0000256" key="14">
    <source>
        <dbReference type="ARBA" id="ARBA00036045"/>
    </source>
</evidence>
<comment type="catalytic activity">
    <reaction evidence="14">
        <text>Degradation of blood coagulation factors Va and VIIIa.</text>
        <dbReference type="EC" id="3.4.21.69"/>
    </reaction>
</comment>
<evidence type="ECO:0000256" key="3">
    <source>
        <dbReference type="ARBA" id="ARBA00004555"/>
    </source>
</evidence>
<keyword evidence="5" id="KW-0645">Protease</keyword>
<comment type="function">
    <text evidence="16">Protein C is a vitamin K-dependent serine protease that regulates blood coagulation by inactivating factors Va and VIIIa in the presence of calcium ions and phospholipids. Exerts a protective effect on the endothelial cell barrier function.</text>
</comment>
<dbReference type="InterPro" id="IPR009003">
    <property type="entry name" value="Peptidase_S1_PA"/>
</dbReference>
<evidence type="ECO:0000256" key="9">
    <source>
        <dbReference type="ARBA" id="ARBA00022825"/>
    </source>
</evidence>
<evidence type="ECO:0000256" key="1">
    <source>
        <dbReference type="ARBA" id="ARBA00004239"/>
    </source>
</evidence>
<evidence type="ECO:0000256" key="6">
    <source>
        <dbReference type="ARBA" id="ARBA00022696"/>
    </source>
</evidence>
<proteinExistence type="predicted"/>
<evidence type="ECO:0000256" key="10">
    <source>
        <dbReference type="ARBA" id="ARBA00023034"/>
    </source>
</evidence>
<dbReference type="Pfam" id="PF00089">
    <property type="entry name" value="Trypsin"/>
    <property type="match status" value="1"/>
</dbReference>
<reference evidence="24" key="2">
    <citation type="submission" date="2025-09" db="UniProtKB">
        <authorList>
            <consortium name="Ensembl"/>
        </authorList>
    </citation>
    <scope>IDENTIFICATION</scope>
</reference>
<keyword evidence="6" id="KW-0356">Hemostasis</keyword>
<dbReference type="AlphaFoldDB" id="A0A8C6S8L4"/>
<dbReference type="PANTHER" id="PTHR24264">
    <property type="entry name" value="TRYPSIN-RELATED"/>
    <property type="match status" value="1"/>
</dbReference>
<keyword evidence="11" id="KW-0094">Blood coagulation</keyword>
<dbReference type="CDD" id="cd00190">
    <property type="entry name" value="Tryp_SPc"/>
    <property type="match status" value="1"/>
</dbReference>
<evidence type="ECO:0000256" key="16">
    <source>
        <dbReference type="ARBA" id="ARBA00037553"/>
    </source>
</evidence>
<evidence type="ECO:0000256" key="18">
    <source>
        <dbReference type="ARBA" id="ARBA00038995"/>
    </source>
</evidence>
<evidence type="ECO:0000256" key="19">
    <source>
        <dbReference type="ARBA" id="ARBA00040219"/>
    </source>
</evidence>
<evidence type="ECO:0000256" key="2">
    <source>
        <dbReference type="ARBA" id="ARBA00004240"/>
    </source>
</evidence>
<protein>
    <recommendedName>
        <fullName evidence="19">Vitamin K-dependent protein C</fullName>
        <ecNumber evidence="17">3.4.21.4</ecNumber>
        <ecNumber evidence="18">3.4.21.69</ecNumber>
    </recommendedName>
    <alternativeName>
        <fullName evidence="22">Anticoagulant protein C</fullName>
    </alternativeName>
    <alternativeName>
        <fullName evidence="20">Autoprothrombin IIA</fullName>
    </alternativeName>
    <alternativeName>
        <fullName evidence="21">Blood coagulation factor XIV</fullName>
    </alternativeName>
</protein>
<keyword evidence="25" id="KW-1185">Reference proteome</keyword>
<evidence type="ECO:0000256" key="21">
    <source>
        <dbReference type="ARBA" id="ARBA00042403"/>
    </source>
</evidence>
<keyword evidence="9" id="KW-0720">Serine protease</keyword>
<sequence>MNTYARRPSETLQKVAVQLRSEDDCVDSYGPLISPRMMCAGYSEGQKDACQGDSGGPLVCQEPGGRWFLAGVVSWGHGCARPGYYGVYTRVSRLSAWVREHIDAER</sequence>
<evidence type="ECO:0000313" key="24">
    <source>
        <dbReference type="Ensembl" id="ENSNMLP00000000320.1"/>
    </source>
</evidence>
<dbReference type="PROSITE" id="PS50240">
    <property type="entry name" value="TRYPSIN_DOM"/>
    <property type="match status" value="1"/>
</dbReference>
<evidence type="ECO:0000256" key="22">
    <source>
        <dbReference type="ARBA" id="ARBA00042906"/>
    </source>
</evidence>
<evidence type="ECO:0000256" key="20">
    <source>
        <dbReference type="ARBA" id="ARBA00041306"/>
    </source>
</evidence>
<keyword evidence="7" id="KW-0378">Hydrolase</keyword>
<evidence type="ECO:0000256" key="15">
    <source>
        <dbReference type="ARBA" id="ARBA00036320"/>
    </source>
</evidence>
<dbReference type="EC" id="3.4.21.69" evidence="18"/>
<evidence type="ECO:0000256" key="7">
    <source>
        <dbReference type="ARBA" id="ARBA00022801"/>
    </source>
</evidence>
<comment type="catalytic activity">
    <reaction evidence="15">
        <text>Preferential cleavage: Arg-|-Xaa, Lys-|-Xaa.</text>
        <dbReference type="EC" id="3.4.21.4"/>
    </reaction>
</comment>
<keyword evidence="4" id="KW-0964">Secreted</keyword>
<keyword evidence="8" id="KW-0256">Endoplasmic reticulum</keyword>
<dbReference type="FunFam" id="2.40.10.10:FF:000011">
    <property type="entry name" value="Coagulation factor X"/>
    <property type="match status" value="1"/>
</dbReference>
<dbReference type="InterPro" id="IPR043504">
    <property type="entry name" value="Peptidase_S1_PA_chymotrypsin"/>
</dbReference>
<keyword evidence="10" id="KW-0333">Golgi apparatus</keyword>
<dbReference type="GO" id="GO:0007596">
    <property type="term" value="P:blood coagulation"/>
    <property type="evidence" value="ECO:0007669"/>
    <property type="project" value="UniProtKB-KW"/>
</dbReference>
<dbReference type="EC" id="3.4.21.4" evidence="17"/>
<evidence type="ECO:0000256" key="17">
    <source>
        <dbReference type="ARBA" id="ARBA00038868"/>
    </source>
</evidence>
<dbReference type="InterPro" id="IPR050127">
    <property type="entry name" value="Serine_Proteases_S1"/>
</dbReference>
<dbReference type="InterPro" id="IPR001254">
    <property type="entry name" value="Trypsin_dom"/>
</dbReference>
<evidence type="ECO:0000259" key="23">
    <source>
        <dbReference type="PROSITE" id="PS50240"/>
    </source>
</evidence>
<dbReference type="GO" id="GO:0005794">
    <property type="term" value="C:Golgi apparatus"/>
    <property type="evidence" value="ECO:0007669"/>
    <property type="project" value="UniProtKB-SubCell"/>
</dbReference>
<organism evidence="24 25">
    <name type="scientific">Neogobius melanostomus</name>
    <name type="common">round goby</name>
    <dbReference type="NCBI Taxonomy" id="47308"/>
    <lineage>
        <taxon>Eukaryota</taxon>
        <taxon>Metazoa</taxon>
        <taxon>Chordata</taxon>
        <taxon>Craniata</taxon>
        <taxon>Vertebrata</taxon>
        <taxon>Euteleostomi</taxon>
        <taxon>Actinopterygii</taxon>
        <taxon>Neopterygii</taxon>
        <taxon>Teleostei</taxon>
        <taxon>Neoteleostei</taxon>
        <taxon>Acanthomorphata</taxon>
        <taxon>Gobiaria</taxon>
        <taxon>Gobiiformes</taxon>
        <taxon>Gobioidei</taxon>
        <taxon>Gobiidae</taxon>
        <taxon>Benthophilinae</taxon>
        <taxon>Neogobiini</taxon>
        <taxon>Neogobius</taxon>
    </lineage>
</organism>
<comment type="subcellular location">
    <subcellularLocation>
        <location evidence="2">Endoplasmic reticulum</location>
    </subcellularLocation>
    <subcellularLocation>
        <location evidence="3">Golgi apparatus</location>
    </subcellularLocation>
    <subcellularLocation>
        <location evidence="1">Secreted</location>
        <location evidence="1">Extracellular space</location>
    </subcellularLocation>
</comment>
<dbReference type="SMART" id="SM00020">
    <property type="entry name" value="Tryp_SPc"/>
    <property type="match status" value="1"/>
</dbReference>
<dbReference type="GO" id="GO:0005615">
    <property type="term" value="C:extracellular space"/>
    <property type="evidence" value="ECO:0007669"/>
    <property type="project" value="TreeGrafter"/>
</dbReference>
<keyword evidence="13" id="KW-0325">Glycoprotein</keyword>
<evidence type="ECO:0000256" key="5">
    <source>
        <dbReference type="ARBA" id="ARBA00022670"/>
    </source>
</evidence>
<dbReference type="Proteomes" id="UP000694523">
    <property type="component" value="Unplaced"/>
</dbReference>
<evidence type="ECO:0000256" key="4">
    <source>
        <dbReference type="ARBA" id="ARBA00022525"/>
    </source>
</evidence>
<accession>A0A8C6S8L4</accession>
<evidence type="ECO:0000256" key="12">
    <source>
        <dbReference type="ARBA" id="ARBA00023157"/>
    </source>
</evidence>
<evidence type="ECO:0000256" key="8">
    <source>
        <dbReference type="ARBA" id="ARBA00022824"/>
    </source>
</evidence>
<dbReference type="GO" id="GO:0004252">
    <property type="term" value="F:serine-type endopeptidase activity"/>
    <property type="evidence" value="ECO:0007669"/>
    <property type="project" value="UniProtKB-EC"/>
</dbReference>
<keyword evidence="12" id="KW-1015">Disulfide bond</keyword>
<evidence type="ECO:0000256" key="11">
    <source>
        <dbReference type="ARBA" id="ARBA00023084"/>
    </source>
</evidence>
<feature type="domain" description="Peptidase S1" evidence="23">
    <location>
        <begin position="1"/>
        <end position="103"/>
    </location>
</feature>
<reference evidence="24" key="1">
    <citation type="submission" date="2025-08" db="UniProtKB">
        <authorList>
            <consortium name="Ensembl"/>
        </authorList>
    </citation>
    <scope>IDENTIFICATION</scope>
</reference>
<dbReference type="Gene3D" id="2.40.10.10">
    <property type="entry name" value="Trypsin-like serine proteases"/>
    <property type="match status" value="1"/>
</dbReference>
<dbReference type="InterPro" id="IPR033116">
    <property type="entry name" value="TRYPSIN_SER"/>
</dbReference>
<dbReference type="PROSITE" id="PS00135">
    <property type="entry name" value="TRYPSIN_SER"/>
    <property type="match status" value="1"/>
</dbReference>
<dbReference type="GO" id="GO:0005783">
    <property type="term" value="C:endoplasmic reticulum"/>
    <property type="evidence" value="ECO:0007669"/>
    <property type="project" value="UniProtKB-SubCell"/>
</dbReference>
<evidence type="ECO:0000313" key="25">
    <source>
        <dbReference type="Proteomes" id="UP000694523"/>
    </source>
</evidence>
<dbReference type="SUPFAM" id="SSF50494">
    <property type="entry name" value="Trypsin-like serine proteases"/>
    <property type="match status" value="1"/>
</dbReference>
<dbReference type="GO" id="GO:0006508">
    <property type="term" value="P:proteolysis"/>
    <property type="evidence" value="ECO:0007669"/>
    <property type="project" value="UniProtKB-KW"/>
</dbReference>
<name>A0A8C6S8L4_9GOBI</name>
<evidence type="ECO:0000256" key="13">
    <source>
        <dbReference type="ARBA" id="ARBA00023180"/>
    </source>
</evidence>
<dbReference type="Ensembl" id="ENSNMLT00000000387.1">
    <property type="protein sequence ID" value="ENSNMLP00000000320.1"/>
    <property type="gene ID" value="ENSNMLG00000000274.1"/>
</dbReference>